<accession>A0A6G0SYE6</accession>
<evidence type="ECO:0000313" key="1">
    <source>
        <dbReference type="EMBL" id="KAE9523349.1"/>
    </source>
</evidence>
<dbReference type="Proteomes" id="UP000475862">
    <property type="component" value="Unassembled WGS sequence"/>
</dbReference>
<sequence>MRNDKLGISKICLIQSLSEFKHSSRYAGSIHSIGFDPFLSLVKKLQRTSLNLLSSNIFLYEIVASSDFGHIAVTQMISENHNIGNTTLVTYVRLDVAHMIKIFCRIKCLTGLKNKSLKEFYVRGFRLLLYSGDLSTFEIRLEAFLTVMISETDGWSGDTITQSEKSREYILNLIKGYTDNYIAREEYNEDENASDNMPISIPAMKT</sequence>
<name>A0A6G0SYE6_APHGL</name>
<organism evidence="1 2">
    <name type="scientific">Aphis glycines</name>
    <name type="common">Soybean aphid</name>
    <dbReference type="NCBI Taxonomy" id="307491"/>
    <lineage>
        <taxon>Eukaryota</taxon>
        <taxon>Metazoa</taxon>
        <taxon>Ecdysozoa</taxon>
        <taxon>Arthropoda</taxon>
        <taxon>Hexapoda</taxon>
        <taxon>Insecta</taxon>
        <taxon>Pterygota</taxon>
        <taxon>Neoptera</taxon>
        <taxon>Paraneoptera</taxon>
        <taxon>Hemiptera</taxon>
        <taxon>Sternorrhyncha</taxon>
        <taxon>Aphidomorpha</taxon>
        <taxon>Aphidoidea</taxon>
        <taxon>Aphididae</taxon>
        <taxon>Aphidini</taxon>
        <taxon>Aphis</taxon>
        <taxon>Aphis</taxon>
    </lineage>
</organism>
<keyword evidence="2" id="KW-1185">Reference proteome</keyword>
<evidence type="ECO:0000313" key="2">
    <source>
        <dbReference type="Proteomes" id="UP000475862"/>
    </source>
</evidence>
<dbReference type="EMBL" id="VYZN01000080">
    <property type="protein sequence ID" value="KAE9523349.1"/>
    <property type="molecule type" value="Genomic_DNA"/>
</dbReference>
<dbReference type="OrthoDB" id="6628045at2759"/>
<dbReference type="AlphaFoldDB" id="A0A6G0SYE6"/>
<protein>
    <submittedName>
        <fullName evidence="1">Uncharacterized protein</fullName>
    </submittedName>
</protein>
<gene>
    <name evidence="1" type="ORF">AGLY_016297</name>
</gene>
<proteinExistence type="predicted"/>
<comment type="caution">
    <text evidence="1">The sequence shown here is derived from an EMBL/GenBank/DDBJ whole genome shotgun (WGS) entry which is preliminary data.</text>
</comment>
<reference evidence="1 2" key="1">
    <citation type="submission" date="2019-08" db="EMBL/GenBank/DDBJ databases">
        <title>The genome of the soybean aphid Biotype 1, its phylome, world population structure and adaptation to the North American continent.</title>
        <authorList>
            <person name="Giordano R."/>
            <person name="Donthu R.K."/>
            <person name="Hernandez A.G."/>
            <person name="Wright C.L."/>
            <person name="Zimin A.V."/>
        </authorList>
    </citation>
    <scope>NUCLEOTIDE SEQUENCE [LARGE SCALE GENOMIC DNA]</scope>
    <source>
        <tissue evidence="1">Whole aphids</tissue>
    </source>
</reference>